<keyword evidence="5" id="KW-0966">Cell projection</keyword>
<keyword evidence="2" id="KW-1005">Bacterial flagellum biogenesis</keyword>
<feature type="compositionally biased region" description="Polar residues" evidence="4">
    <location>
        <begin position="128"/>
        <end position="140"/>
    </location>
</feature>
<dbReference type="InterPro" id="IPR009967">
    <property type="entry name" value="Flagellum_FlbT"/>
</dbReference>
<keyword evidence="5" id="KW-0282">Flagellum</keyword>
<evidence type="ECO:0000313" key="6">
    <source>
        <dbReference type="Proteomes" id="UP001385499"/>
    </source>
</evidence>
<evidence type="ECO:0000256" key="1">
    <source>
        <dbReference type="ARBA" id="ARBA00022491"/>
    </source>
</evidence>
<evidence type="ECO:0000256" key="4">
    <source>
        <dbReference type="SAM" id="MobiDB-lite"/>
    </source>
</evidence>
<proteinExistence type="predicted"/>
<gene>
    <name evidence="5" type="primary">flbT</name>
    <name evidence="5" type="ORF">V6575_12150</name>
</gene>
<dbReference type="Proteomes" id="UP001385499">
    <property type="component" value="Unassembled WGS sequence"/>
</dbReference>
<organism evidence="5 6">
    <name type="scientific">Roseibium algae</name>
    <dbReference type="NCBI Taxonomy" id="3123038"/>
    <lineage>
        <taxon>Bacteria</taxon>
        <taxon>Pseudomonadati</taxon>
        <taxon>Pseudomonadota</taxon>
        <taxon>Alphaproteobacteria</taxon>
        <taxon>Hyphomicrobiales</taxon>
        <taxon>Stappiaceae</taxon>
        <taxon>Roseibium</taxon>
    </lineage>
</organism>
<keyword evidence="6" id="KW-1185">Reference proteome</keyword>
<protein>
    <submittedName>
        <fullName evidence="5">Flagellar biosynthesis repressor FlbT</fullName>
    </submittedName>
</protein>
<accession>A0ABU8TMN6</accession>
<dbReference type="RefSeq" id="WP_340274607.1">
    <property type="nucleotide sequence ID" value="NZ_JBAKIA010000006.1"/>
</dbReference>
<dbReference type="NCBIfam" id="NF009432">
    <property type="entry name" value="PRK12791.1"/>
    <property type="match status" value="1"/>
</dbReference>
<reference evidence="5 6" key="1">
    <citation type="submission" date="2024-02" db="EMBL/GenBank/DDBJ databases">
        <title>Roseibium algae sp. nov., isolated from marine alga (Grateloupia sp.), showing potential in myo-inositol conversion.</title>
        <authorList>
            <person name="Wang Y."/>
        </authorList>
    </citation>
    <scope>NUCLEOTIDE SEQUENCE [LARGE SCALE GENOMIC DNA]</scope>
    <source>
        <strain evidence="5 6">H3510</strain>
    </source>
</reference>
<keyword evidence="1" id="KW-0678">Repressor</keyword>
<evidence type="ECO:0000313" key="5">
    <source>
        <dbReference type="EMBL" id="MEJ8474840.1"/>
    </source>
</evidence>
<name>A0ABU8TMN6_9HYPH</name>
<comment type="caution">
    <text evidence="5">The sequence shown here is derived from an EMBL/GenBank/DDBJ whole genome shotgun (WGS) entry which is preliminary data.</text>
</comment>
<keyword evidence="3" id="KW-0694">RNA-binding</keyword>
<dbReference type="EMBL" id="JBAKIA010000006">
    <property type="protein sequence ID" value="MEJ8474840.1"/>
    <property type="molecule type" value="Genomic_DNA"/>
</dbReference>
<dbReference type="Pfam" id="PF07378">
    <property type="entry name" value="FlbT"/>
    <property type="match status" value="1"/>
</dbReference>
<evidence type="ECO:0000256" key="3">
    <source>
        <dbReference type="ARBA" id="ARBA00022884"/>
    </source>
</evidence>
<keyword evidence="5" id="KW-0969">Cilium</keyword>
<feature type="compositionally biased region" description="Polar residues" evidence="4">
    <location>
        <begin position="154"/>
        <end position="164"/>
    </location>
</feature>
<evidence type="ECO:0000256" key="2">
    <source>
        <dbReference type="ARBA" id="ARBA00022795"/>
    </source>
</evidence>
<feature type="region of interest" description="Disordered" evidence="4">
    <location>
        <begin position="127"/>
        <end position="164"/>
    </location>
</feature>
<sequence length="164" mass="17772">MALKVELKPGERIIIGDSIITNDNQRTRLFIEGKAPILREKDILTPTTANTPAKRVYLAVQLMYISSEVDKIQENYFTLVNDIVKAAPSTVPYVTRISNSIISGAFYKALKEARKLIEYERTLIGHVQTGSPGLSENEPGSSVPEGAGSDPSHEGSSPASADKG</sequence>